<dbReference type="AlphaFoldDB" id="A0A6P2C6S4"/>
<evidence type="ECO:0008006" key="4">
    <source>
        <dbReference type="Google" id="ProtNLM"/>
    </source>
</evidence>
<proteinExistence type="predicted"/>
<evidence type="ECO:0000313" key="3">
    <source>
        <dbReference type="Proteomes" id="UP000460272"/>
    </source>
</evidence>
<comment type="caution">
    <text evidence="2">The sequence shown here is derived from an EMBL/GenBank/DDBJ whole genome shotgun (WGS) entry which is preliminary data.</text>
</comment>
<reference evidence="2 3" key="1">
    <citation type="submission" date="2018-11" db="EMBL/GenBank/DDBJ databases">
        <title>Trebonia kvetii gen.nov., sp.nov., a novel acidophilic actinobacterium, and proposal of the new actinobacterial family Treboniaceae fam. nov.</title>
        <authorList>
            <person name="Rapoport D."/>
            <person name="Sagova-Mareckova M."/>
            <person name="Sedlacek I."/>
            <person name="Provaznik J."/>
            <person name="Kralova S."/>
            <person name="Pavlinic D."/>
            <person name="Benes V."/>
            <person name="Kopecky J."/>
        </authorList>
    </citation>
    <scope>NUCLEOTIDE SEQUENCE [LARGE SCALE GENOMIC DNA]</scope>
    <source>
        <strain evidence="2 3">15Tr583</strain>
    </source>
</reference>
<feature type="transmembrane region" description="Helical" evidence="1">
    <location>
        <begin position="157"/>
        <end position="178"/>
    </location>
</feature>
<keyword evidence="1" id="KW-0472">Membrane</keyword>
<feature type="transmembrane region" description="Helical" evidence="1">
    <location>
        <begin position="185"/>
        <end position="207"/>
    </location>
</feature>
<evidence type="ECO:0000313" key="2">
    <source>
        <dbReference type="EMBL" id="TVZ06890.1"/>
    </source>
</evidence>
<dbReference type="Proteomes" id="UP000460272">
    <property type="component" value="Unassembled WGS sequence"/>
</dbReference>
<accession>A0A6P2C6S4</accession>
<protein>
    <recommendedName>
        <fullName evidence="4">ABC transporter permease</fullName>
    </recommendedName>
</protein>
<evidence type="ECO:0000256" key="1">
    <source>
        <dbReference type="SAM" id="Phobius"/>
    </source>
</evidence>
<name>A0A6P2C6S4_9ACTN</name>
<organism evidence="2 3">
    <name type="scientific">Trebonia kvetii</name>
    <dbReference type="NCBI Taxonomy" id="2480626"/>
    <lineage>
        <taxon>Bacteria</taxon>
        <taxon>Bacillati</taxon>
        <taxon>Actinomycetota</taxon>
        <taxon>Actinomycetes</taxon>
        <taxon>Streptosporangiales</taxon>
        <taxon>Treboniaceae</taxon>
        <taxon>Trebonia</taxon>
    </lineage>
</organism>
<keyword evidence="1" id="KW-0812">Transmembrane</keyword>
<feature type="transmembrane region" description="Helical" evidence="1">
    <location>
        <begin position="112"/>
        <end position="137"/>
    </location>
</feature>
<feature type="transmembrane region" description="Helical" evidence="1">
    <location>
        <begin position="232"/>
        <end position="254"/>
    </location>
</feature>
<dbReference type="PANTHER" id="PTHR37305:SF1">
    <property type="entry name" value="MEMBRANE PROTEIN"/>
    <property type="match status" value="1"/>
</dbReference>
<dbReference type="PANTHER" id="PTHR37305">
    <property type="entry name" value="INTEGRAL MEMBRANE PROTEIN-RELATED"/>
    <property type="match status" value="1"/>
</dbReference>
<feature type="transmembrane region" description="Helical" evidence="1">
    <location>
        <begin position="69"/>
        <end position="91"/>
    </location>
</feature>
<dbReference type="OrthoDB" id="5192880at2"/>
<dbReference type="EMBL" id="RPFW01000001">
    <property type="protein sequence ID" value="TVZ06890.1"/>
    <property type="molecule type" value="Genomic_DNA"/>
</dbReference>
<keyword evidence="3" id="KW-1185">Reference proteome</keyword>
<dbReference type="RefSeq" id="WP_145851646.1">
    <property type="nucleotide sequence ID" value="NZ_RPFW01000001.1"/>
</dbReference>
<sequence>MTWAAFTSEWTKLKRRTLLLSTFLGLAAAASLFVILLFTQAPAHGDGGGLPSLQQLAKPNGLIVGVTRATMLLGIVAFGIAAAQAASEYSLGTLRQLLVRQPRRITLLAGKMLGVVSFLLLAFLFAAVVAFAVAIVAAHGRHVSTSAWFTGTGLGDLFRALGDIALAVVGYTVLGLAVGLWVRSAVFAVIAGLAWIIAIENIVVRIVPGTAHWLPGTSLATVASGGGEGISYGHGLIVGAVYLAAAVTAAAVVFRRSDVTA</sequence>
<gene>
    <name evidence="2" type="ORF">EAS64_05990</name>
</gene>
<keyword evidence="1" id="KW-1133">Transmembrane helix</keyword>
<dbReference type="Pfam" id="PF12730">
    <property type="entry name" value="ABC2_membrane_4"/>
    <property type="match status" value="1"/>
</dbReference>